<gene>
    <name evidence="1" type="ORF">SAMN05660862_0474</name>
</gene>
<organism evidence="1 2">
    <name type="scientific">Sphingobacterium psychroaquaticum</name>
    <dbReference type="NCBI Taxonomy" id="561061"/>
    <lineage>
        <taxon>Bacteria</taxon>
        <taxon>Pseudomonadati</taxon>
        <taxon>Bacteroidota</taxon>
        <taxon>Sphingobacteriia</taxon>
        <taxon>Sphingobacteriales</taxon>
        <taxon>Sphingobacteriaceae</taxon>
        <taxon>Sphingobacterium</taxon>
    </lineage>
</organism>
<reference evidence="1 2" key="1">
    <citation type="submission" date="2017-04" db="EMBL/GenBank/DDBJ databases">
        <authorList>
            <person name="Afonso C.L."/>
            <person name="Miller P.J."/>
            <person name="Scott M.A."/>
            <person name="Spackman E."/>
            <person name="Goraichik I."/>
            <person name="Dimitrov K.M."/>
            <person name="Suarez D.L."/>
            <person name="Swayne D.E."/>
        </authorList>
    </citation>
    <scope>NUCLEOTIDE SEQUENCE [LARGE SCALE GENOMIC DNA]</scope>
    <source>
        <strain evidence="1 2">DSM 22418</strain>
    </source>
</reference>
<dbReference type="STRING" id="561061.SAMN05660862_0474"/>
<dbReference type="EMBL" id="FXAU01000001">
    <property type="protein sequence ID" value="SMG09633.1"/>
    <property type="molecule type" value="Genomic_DNA"/>
</dbReference>
<name>A0A1X7I6H2_9SPHI</name>
<evidence type="ECO:0000313" key="1">
    <source>
        <dbReference type="EMBL" id="SMG09633.1"/>
    </source>
</evidence>
<keyword evidence="2" id="KW-1185">Reference proteome</keyword>
<dbReference type="Proteomes" id="UP000192980">
    <property type="component" value="Unassembled WGS sequence"/>
</dbReference>
<accession>A0A1X7I6H2</accession>
<dbReference type="AlphaFoldDB" id="A0A1X7I6H2"/>
<evidence type="ECO:0000313" key="2">
    <source>
        <dbReference type="Proteomes" id="UP000192980"/>
    </source>
</evidence>
<proteinExistence type="predicted"/>
<sequence length="48" mass="5568">MKSIIQHVGISAYKPWYILQGPSSFTSYLKNLKNNLHISENEKYEPIS</sequence>
<protein>
    <submittedName>
        <fullName evidence="1">Uncharacterized protein</fullName>
    </submittedName>
</protein>